<evidence type="ECO:0000256" key="1">
    <source>
        <dbReference type="SAM" id="MobiDB-lite"/>
    </source>
</evidence>
<sequence length="187" mass="22193">MRLILSHSDVNNTDISDEEGRKLYNTSTPTFAWNDKTTITKYPHGEGGNPEIMGIIEYHMLHDAKVQFMGKEVMLKDLLKEETFSSGRYFIGPDDRKYVRKHNSSTCQLYEENSDMELVKFHQKNWGIMKPSHPPYLDISSSVEHMLDLVIITYLCADKLREDEERAKERRHREREERREERLDEFH</sequence>
<dbReference type="HOGENOM" id="CLU_084280_4_1_1"/>
<feature type="domain" description="DUF6593" evidence="2">
    <location>
        <begin position="9"/>
        <end position="163"/>
    </location>
</feature>
<dbReference type="AlphaFoldDB" id="A0A0C9UZC6"/>
<dbReference type="Proteomes" id="UP000053820">
    <property type="component" value="Unassembled WGS sequence"/>
</dbReference>
<dbReference type="EMBL" id="KN839946">
    <property type="protein sequence ID" value="KIJ58384.1"/>
    <property type="molecule type" value="Genomic_DNA"/>
</dbReference>
<feature type="region of interest" description="Disordered" evidence="1">
    <location>
        <begin position="164"/>
        <end position="187"/>
    </location>
</feature>
<dbReference type="InterPro" id="IPR046528">
    <property type="entry name" value="DUF6593"/>
</dbReference>
<dbReference type="Pfam" id="PF20236">
    <property type="entry name" value="DUF6593"/>
    <property type="match status" value="1"/>
</dbReference>
<organism evidence="3 4">
    <name type="scientific">Hydnomerulius pinastri MD-312</name>
    <dbReference type="NCBI Taxonomy" id="994086"/>
    <lineage>
        <taxon>Eukaryota</taxon>
        <taxon>Fungi</taxon>
        <taxon>Dikarya</taxon>
        <taxon>Basidiomycota</taxon>
        <taxon>Agaricomycotina</taxon>
        <taxon>Agaricomycetes</taxon>
        <taxon>Agaricomycetidae</taxon>
        <taxon>Boletales</taxon>
        <taxon>Boletales incertae sedis</taxon>
        <taxon>Leucogyrophana</taxon>
    </lineage>
</organism>
<keyword evidence="4" id="KW-1185">Reference proteome</keyword>
<gene>
    <name evidence="3" type="ORF">HYDPIDRAFT_119575</name>
</gene>
<proteinExistence type="predicted"/>
<protein>
    <recommendedName>
        <fullName evidence="2">DUF6593 domain-containing protein</fullName>
    </recommendedName>
</protein>
<evidence type="ECO:0000259" key="2">
    <source>
        <dbReference type="Pfam" id="PF20236"/>
    </source>
</evidence>
<reference evidence="3 4" key="1">
    <citation type="submission" date="2014-04" db="EMBL/GenBank/DDBJ databases">
        <title>Evolutionary Origins and Diversification of the Mycorrhizal Mutualists.</title>
        <authorList>
            <consortium name="DOE Joint Genome Institute"/>
            <consortium name="Mycorrhizal Genomics Consortium"/>
            <person name="Kohler A."/>
            <person name="Kuo A."/>
            <person name="Nagy L.G."/>
            <person name="Floudas D."/>
            <person name="Copeland A."/>
            <person name="Barry K.W."/>
            <person name="Cichocki N."/>
            <person name="Veneault-Fourrey C."/>
            <person name="LaButti K."/>
            <person name="Lindquist E.A."/>
            <person name="Lipzen A."/>
            <person name="Lundell T."/>
            <person name="Morin E."/>
            <person name="Murat C."/>
            <person name="Riley R."/>
            <person name="Ohm R."/>
            <person name="Sun H."/>
            <person name="Tunlid A."/>
            <person name="Henrissat B."/>
            <person name="Grigoriev I.V."/>
            <person name="Hibbett D.S."/>
            <person name="Martin F."/>
        </authorList>
    </citation>
    <scope>NUCLEOTIDE SEQUENCE [LARGE SCALE GENOMIC DNA]</scope>
    <source>
        <strain evidence="3 4">MD-312</strain>
    </source>
</reference>
<evidence type="ECO:0000313" key="4">
    <source>
        <dbReference type="Proteomes" id="UP000053820"/>
    </source>
</evidence>
<evidence type="ECO:0000313" key="3">
    <source>
        <dbReference type="EMBL" id="KIJ58384.1"/>
    </source>
</evidence>
<accession>A0A0C9UZC6</accession>
<dbReference type="OrthoDB" id="3360976at2759"/>
<name>A0A0C9UZC6_9AGAM</name>